<reference evidence="2 3" key="1">
    <citation type="submission" date="2019-02" db="EMBL/GenBank/DDBJ databases">
        <title>Deep-cultivation of Planctomycetes and their phenomic and genomic characterization uncovers novel biology.</title>
        <authorList>
            <person name="Wiegand S."/>
            <person name="Jogler M."/>
            <person name="Boedeker C."/>
            <person name="Pinto D."/>
            <person name="Vollmers J."/>
            <person name="Rivas-Marin E."/>
            <person name="Kohn T."/>
            <person name="Peeters S.H."/>
            <person name="Heuer A."/>
            <person name="Rast P."/>
            <person name="Oberbeckmann S."/>
            <person name="Bunk B."/>
            <person name="Jeske O."/>
            <person name="Meyerdierks A."/>
            <person name="Storesund J.E."/>
            <person name="Kallscheuer N."/>
            <person name="Luecker S."/>
            <person name="Lage O.M."/>
            <person name="Pohl T."/>
            <person name="Merkel B.J."/>
            <person name="Hornburger P."/>
            <person name="Mueller R.-W."/>
            <person name="Bruemmer F."/>
            <person name="Labrenz M."/>
            <person name="Spormann A.M."/>
            <person name="Op den Camp H."/>
            <person name="Overmann J."/>
            <person name="Amann R."/>
            <person name="Jetten M.S.M."/>
            <person name="Mascher T."/>
            <person name="Medema M.H."/>
            <person name="Devos D.P."/>
            <person name="Kaster A.-K."/>
            <person name="Ovreas L."/>
            <person name="Rohde M."/>
            <person name="Galperin M.Y."/>
            <person name="Jogler C."/>
        </authorList>
    </citation>
    <scope>NUCLEOTIDE SEQUENCE [LARGE SCALE GENOMIC DNA]</scope>
    <source>
        <strain evidence="2 3">Pan265</strain>
    </source>
</reference>
<feature type="chain" id="PRO_5022161803" description="PEP-CTERM sorting domain-containing protein" evidence="1">
    <location>
        <begin position="22"/>
        <end position="156"/>
    </location>
</feature>
<dbReference type="InterPro" id="IPR055876">
    <property type="entry name" value="DUF7453"/>
</dbReference>
<protein>
    <recommendedName>
        <fullName evidence="4">PEP-CTERM sorting domain-containing protein</fullName>
    </recommendedName>
</protein>
<dbReference type="AlphaFoldDB" id="A0A518BYL1"/>
<dbReference type="KEGG" id="mcad:Pan265_19230"/>
<evidence type="ECO:0000313" key="2">
    <source>
        <dbReference type="EMBL" id="QDU72061.1"/>
    </source>
</evidence>
<keyword evidence="3" id="KW-1185">Reference proteome</keyword>
<dbReference type="EMBL" id="CP036280">
    <property type="protein sequence ID" value="QDU72061.1"/>
    <property type="molecule type" value="Genomic_DNA"/>
</dbReference>
<accession>A0A518BYL1</accession>
<proteinExistence type="predicted"/>
<keyword evidence="1" id="KW-0732">Signal</keyword>
<evidence type="ECO:0000313" key="3">
    <source>
        <dbReference type="Proteomes" id="UP000320386"/>
    </source>
</evidence>
<sequence length="156" mass="17402" precursor="true">MKALSATFCLLSLALTTTARAQLTNILSVGDPLDEGVSFNFVAEYDGVQINNANQIAFFADVTFSDDTFSNRAIYRAEPDGTFTPLALQNQTVFENTTLQNFFDHYWPNYGFVFNDLGQAAFTADLLVEEDDNFDWQYSLLVSDDASNIQRVAYTG</sequence>
<dbReference type="Pfam" id="PF24251">
    <property type="entry name" value="DUF7453"/>
    <property type="match status" value="1"/>
</dbReference>
<dbReference type="RefSeq" id="WP_145446244.1">
    <property type="nucleotide sequence ID" value="NZ_CP036280.1"/>
</dbReference>
<evidence type="ECO:0008006" key="4">
    <source>
        <dbReference type="Google" id="ProtNLM"/>
    </source>
</evidence>
<feature type="signal peptide" evidence="1">
    <location>
        <begin position="1"/>
        <end position="21"/>
    </location>
</feature>
<organism evidence="2 3">
    <name type="scientific">Mucisphaera calidilacus</name>
    <dbReference type="NCBI Taxonomy" id="2527982"/>
    <lineage>
        <taxon>Bacteria</taxon>
        <taxon>Pseudomonadati</taxon>
        <taxon>Planctomycetota</taxon>
        <taxon>Phycisphaerae</taxon>
        <taxon>Phycisphaerales</taxon>
        <taxon>Phycisphaeraceae</taxon>
        <taxon>Mucisphaera</taxon>
    </lineage>
</organism>
<dbReference type="Proteomes" id="UP000320386">
    <property type="component" value="Chromosome"/>
</dbReference>
<gene>
    <name evidence="2" type="ORF">Pan265_19230</name>
</gene>
<evidence type="ECO:0000256" key="1">
    <source>
        <dbReference type="SAM" id="SignalP"/>
    </source>
</evidence>
<name>A0A518BYL1_9BACT</name>